<reference evidence="14 15" key="1">
    <citation type="submission" date="2018-06" db="EMBL/GenBank/DDBJ databases">
        <title>Complete Genome Sequence of Bacillus velezensis DSYZ, a Plant Growth-Promoting Rhizobacterium with Antifungal Activity.</title>
        <authorList>
            <person name="Du B."/>
            <person name="Ding Y."/>
            <person name="Liu K."/>
            <person name="Yao L."/>
            <person name="Wang C."/>
            <person name="Li H."/>
            <person name="Liu H."/>
        </authorList>
    </citation>
    <scope>NUCLEOTIDE SEQUENCE [LARGE SCALE GENOMIC DNA]</scope>
    <source>
        <strain evidence="14 15">DSYZ</strain>
    </source>
</reference>
<dbReference type="GO" id="GO:0005886">
    <property type="term" value="C:plasma membrane"/>
    <property type="evidence" value="ECO:0007669"/>
    <property type="project" value="UniProtKB-SubCell"/>
</dbReference>
<dbReference type="Proteomes" id="UP000250069">
    <property type="component" value="Chromosome"/>
</dbReference>
<evidence type="ECO:0000256" key="9">
    <source>
        <dbReference type="ARBA" id="ARBA00023049"/>
    </source>
</evidence>
<feature type="transmembrane region" description="Helical" evidence="12">
    <location>
        <begin position="162"/>
        <end position="190"/>
    </location>
</feature>
<evidence type="ECO:0000256" key="10">
    <source>
        <dbReference type="ARBA" id="ARBA00023136"/>
    </source>
</evidence>
<keyword evidence="5" id="KW-0479">Metal-binding</keyword>
<comment type="cofactor">
    <cofactor evidence="11">
        <name>Zn(2+)</name>
        <dbReference type="ChEBI" id="CHEBI:29105"/>
    </cofactor>
    <text evidence="11">Binds 1 zinc ion per subunit.</text>
</comment>
<dbReference type="GO" id="GO:0006508">
    <property type="term" value="P:proteolysis"/>
    <property type="evidence" value="ECO:0007669"/>
    <property type="project" value="UniProtKB-KW"/>
</dbReference>
<evidence type="ECO:0000259" key="13">
    <source>
        <dbReference type="Pfam" id="PF01435"/>
    </source>
</evidence>
<keyword evidence="3 11" id="KW-0645">Protease</keyword>
<evidence type="ECO:0000256" key="5">
    <source>
        <dbReference type="ARBA" id="ARBA00022723"/>
    </source>
</evidence>
<evidence type="ECO:0000256" key="8">
    <source>
        <dbReference type="ARBA" id="ARBA00022989"/>
    </source>
</evidence>
<dbReference type="InterPro" id="IPR050083">
    <property type="entry name" value="HtpX_protease"/>
</dbReference>
<name>A0ABC8DEV8_BACVE</name>
<evidence type="ECO:0000256" key="1">
    <source>
        <dbReference type="ARBA" id="ARBA00004651"/>
    </source>
</evidence>
<accession>A0ABC8DEV8</accession>
<gene>
    <name evidence="14" type="ORF">BVDSYZ_20800</name>
</gene>
<keyword evidence="9 11" id="KW-0482">Metalloprotease</keyword>
<keyword evidence="10 12" id="KW-0472">Membrane</keyword>
<keyword evidence="4 12" id="KW-0812">Transmembrane</keyword>
<keyword evidence="8 12" id="KW-1133">Transmembrane helix</keyword>
<comment type="similarity">
    <text evidence="11">Belongs to the peptidase M48 family.</text>
</comment>
<dbReference type="Pfam" id="PF01435">
    <property type="entry name" value="Peptidase_M48"/>
    <property type="match status" value="1"/>
</dbReference>
<feature type="transmembrane region" description="Helical" evidence="12">
    <location>
        <begin position="202"/>
        <end position="225"/>
    </location>
</feature>
<evidence type="ECO:0000256" key="11">
    <source>
        <dbReference type="RuleBase" id="RU003983"/>
    </source>
</evidence>
<comment type="subcellular location">
    <subcellularLocation>
        <location evidence="1">Cell membrane</location>
        <topology evidence="1">Multi-pass membrane protein</topology>
    </subcellularLocation>
</comment>
<keyword evidence="2" id="KW-1003">Cell membrane</keyword>
<dbReference type="EMBL" id="CP030150">
    <property type="protein sequence ID" value="AWX74317.1"/>
    <property type="molecule type" value="Genomic_DNA"/>
</dbReference>
<dbReference type="GO" id="GO:0046872">
    <property type="term" value="F:metal ion binding"/>
    <property type="evidence" value="ECO:0007669"/>
    <property type="project" value="UniProtKB-KW"/>
</dbReference>
<proteinExistence type="inferred from homology"/>
<feature type="transmembrane region" description="Helical" evidence="12">
    <location>
        <begin position="9"/>
        <end position="27"/>
    </location>
</feature>
<feature type="transmembrane region" description="Helical" evidence="12">
    <location>
        <begin position="33"/>
        <end position="56"/>
    </location>
</feature>
<dbReference type="AlphaFoldDB" id="A0ABC8DEV8"/>
<organism evidence="14 15">
    <name type="scientific">Bacillus velezensis</name>
    <dbReference type="NCBI Taxonomy" id="492670"/>
    <lineage>
        <taxon>Bacteria</taxon>
        <taxon>Bacillati</taxon>
        <taxon>Bacillota</taxon>
        <taxon>Bacilli</taxon>
        <taxon>Bacillales</taxon>
        <taxon>Bacillaceae</taxon>
        <taxon>Bacillus</taxon>
        <taxon>Bacillus amyloliquefaciens group</taxon>
    </lineage>
</organism>
<evidence type="ECO:0000256" key="12">
    <source>
        <dbReference type="SAM" id="Phobius"/>
    </source>
</evidence>
<evidence type="ECO:0000256" key="6">
    <source>
        <dbReference type="ARBA" id="ARBA00022801"/>
    </source>
</evidence>
<protein>
    <submittedName>
        <fullName evidence="14">Peptidase M48</fullName>
    </submittedName>
</protein>
<feature type="domain" description="Peptidase M48" evidence="13">
    <location>
        <begin position="77"/>
        <end position="287"/>
    </location>
</feature>
<dbReference type="Gene3D" id="3.30.2010.10">
    <property type="entry name" value="Metalloproteases ('zincins'), catalytic domain"/>
    <property type="match status" value="1"/>
</dbReference>
<dbReference type="GO" id="GO:0008237">
    <property type="term" value="F:metallopeptidase activity"/>
    <property type="evidence" value="ECO:0007669"/>
    <property type="project" value="UniProtKB-KW"/>
</dbReference>
<evidence type="ECO:0000313" key="15">
    <source>
        <dbReference type="Proteomes" id="UP000250069"/>
    </source>
</evidence>
<evidence type="ECO:0000256" key="7">
    <source>
        <dbReference type="ARBA" id="ARBA00022833"/>
    </source>
</evidence>
<dbReference type="InterPro" id="IPR001915">
    <property type="entry name" value="Peptidase_M48"/>
</dbReference>
<evidence type="ECO:0000256" key="2">
    <source>
        <dbReference type="ARBA" id="ARBA00022475"/>
    </source>
</evidence>
<keyword evidence="7 11" id="KW-0862">Zinc</keyword>
<dbReference type="PANTHER" id="PTHR43221:SF1">
    <property type="entry name" value="PROTEASE HTPX"/>
    <property type="match status" value="1"/>
</dbReference>
<evidence type="ECO:0000313" key="14">
    <source>
        <dbReference type="EMBL" id="AWX74317.1"/>
    </source>
</evidence>
<keyword evidence="6 11" id="KW-0378">Hydrolase</keyword>
<sequence>MEVRKTKFNYLYIVWSGLTVLISIMIFRKLFPLALFPTVLLFLSVYGLLFFMNYGLFGDWRNRIRAGLRRPATIGEKEYLERLNDEVFVSVQRHYPHVKKADLFLIDDEGINAFALGFKTIGLTSAAMRNLSDGELKAVLAHEYAHLAFKDTLHLVMFNSSFTILSIALLPLYVMGFFICFILGCIEGLLNGGSNPSVSGGLLNIFFRLVGWCYITYCRLGFYFVNIGSRDFEYRADEVAAKAGFGDELLEFFYRIEREHIDVRKGFIALLASTHPYTAYRIENIETFLSGVRQEY</sequence>
<evidence type="ECO:0000256" key="4">
    <source>
        <dbReference type="ARBA" id="ARBA00022692"/>
    </source>
</evidence>
<evidence type="ECO:0000256" key="3">
    <source>
        <dbReference type="ARBA" id="ARBA00022670"/>
    </source>
</evidence>
<dbReference type="RefSeq" id="WP_061861040.1">
    <property type="nucleotide sequence ID" value="NZ_CP015443.1"/>
</dbReference>
<dbReference type="PANTHER" id="PTHR43221">
    <property type="entry name" value="PROTEASE HTPX"/>
    <property type="match status" value="1"/>
</dbReference>